<accession>A0A160JJC1</accession>
<feature type="compositionally biased region" description="Basic and acidic residues" evidence="1">
    <location>
        <begin position="57"/>
        <end position="96"/>
    </location>
</feature>
<evidence type="ECO:0000313" key="3">
    <source>
        <dbReference type="Proteomes" id="UP000077405"/>
    </source>
</evidence>
<keyword evidence="3" id="KW-1185">Reference proteome</keyword>
<dbReference type="KEGG" id="ahu:A6A40_04060"/>
<dbReference type="EMBL" id="CP015285">
    <property type="protein sequence ID" value="ANC93064.2"/>
    <property type="molecule type" value="Genomic_DNA"/>
</dbReference>
<reference evidence="2 3" key="1">
    <citation type="journal article" date="2013" name="Int. J. Syst. Evol. Microbiol.">
        <title>Azospirillum humicireducens sp. nov., a nitrogen-fixing bacterium isolated from a microbial fuel cell.</title>
        <authorList>
            <person name="Zhou S."/>
            <person name="Han L."/>
            <person name="Wang Y."/>
            <person name="Yang G."/>
            <person name="Zhuang L."/>
            <person name="Hu P."/>
        </authorList>
    </citation>
    <scope>NUCLEOTIDE SEQUENCE [LARGE SCALE GENOMIC DNA]</scope>
    <source>
        <strain evidence="2 3">SgZ-5</strain>
    </source>
</reference>
<name>A0A160JJC1_9PROT</name>
<dbReference type="AlphaFoldDB" id="A0A160JJC1"/>
<evidence type="ECO:0000256" key="1">
    <source>
        <dbReference type="SAM" id="MobiDB-lite"/>
    </source>
</evidence>
<organism evidence="2 3">
    <name type="scientific">Azospirillum humicireducens</name>
    <dbReference type="NCBI Taxonomy" id="1226968"/>
    <lineage>
        <taxon>Bacteria</taxon>
        <taxon>Pseudomonadati</taxon>
        <taxon>Pseudomonadota</taxon>
        <taxon>Alphaproteobacteria</taxon>
        <taxon>Rhodospirillales</taxon>
        <taxon>Azospirillaceae</taxon>
        <taxon>Azospirillum</taxon>
    </lineage>
</organism>
<feature type="region of interest" description="Disordered" evidence="1">
    <location>
        <begin position="20"/>
        <end position="118"/>
    </location>
</feature>
<proteinExistence type="predicted"/>
<dbReference type="Proteomes" id="UP000077405">
    <property type="component" value="Chromosome"/>
</dbReference>
<protein>
    <submittedName>
        <fullName evidence="2">Uncharacterized protein</fullName>
    </submittedName>
</protein>
<sequence length="246" mass="27240">MGKPSTVDPVEQVAEAERCFRMDSDDGTQAPPSAPPLSEPGEEHRLTAEELAFLLRDPAERAREADRAARSNRSRTERRAADPAYAERLRAGDRERQRRRRLRQSIGRPEPPGSPVAFLPDLSEAEAVRRLTLHLERSTDRQAVQLRRRPERVRLYAEAFVVYRTLAAGGDRPTRGALAALLKSRFGRSVTPSQVQKLRDHVEAFATPGGPWAAGTAGTADAAEPLRMKGIAKADTDSHASRQEPR</sequence>
<gene>
    <name evidence="2" type="ORF">A6A40_04060</name>
</gene>
<dbReference type="OrthoDB" id="7305170at2"/>
<evidence type="ECO:0000313" key="2">
    <source>
        <dbReference type="EMBL" id="ANC93064.2"/>
    </source>
</evidence>